<organism evidence="1 2">
    <name type="scientific">Hoylesella shahii DSM 15611 = JCM 12083</name>
    <dbReference type="NCBI Taxonomy" id="1122991"/>
    <lineage>
        <taxon>Bacteria</taxon>
        <taxon>Pseudomonadati</taxon>
        <taxon>Bacteroidota</taxon>
        <taxon>Bacteroidia</taxon>
        <taxon>Bacteroidales</taxon>
        <taxon>Prevotellaceae</taxon>
        <taxon>Hoylesella</taxon>
    </lineage>
</organism>
<accession>A0A318HYE3</accession>
<dbReference type="OrthoDB" id="9814995at2"/>
<dbReference type="Proteomes" id="UP000248314">
    <property type="component" value="Unassembled WGS sequence"/>
</dbReference>
<evidence type="ECO:0008006" key="3">
    <source>
        <dbReference type="Google" id="ProtNLM"/>
    </source>
</evidence>
<dbReference type="RefSeq" id="WP_025816507.1">
    <property type="nucleotide sequence ID" value="NZ_BAIZ01000025.1"/>
</dbReference>
<evidence type="ECO:0000313" key="1">
    <source>
        <dbReference type="EMBL" id="PXX23595.1"/>
    </source>
</evidence>
<proteinExistence type="predicted"/>
<comment type="caution">
    <text evidence="1">The sequence shown here is derived from an EMBL/GenBank/DDBJ whole genome shotgun (WGS) entry which is preliminary data.</text>
</comment>
<reference evidence="1 2" key="1">
    <citation type="submission" date="2018-05" db="EMBL/GenBank/DDBJ databases">
        <title>Genomic Encyclopedia of Type Strains, Phase I: the one thousand microbial genomes (KMG-I) project.</title>
        <authorList>
            <person name="Kyrpides N."/>
        </authorList>
    </citation>
    <scope>NUCLEOTIDE SEQUENCE [LARGE SCALE GENOMIC DNA]</scope>
    <source>
        <strain evidence="1 2">DSM 15611</strain>
    </source>
</reference>
<dbReference type="STRING" id="1122991.GCA_000613445_01351"/>
<dbReference type="AlphaFoldDB" id="A0A318HYE3"/>
<gene>
    <name evidence="1" type="ORF">EJ73_00584</name>
</gene>
<dbReference type="EMBL" id="QJJX01000005">
    <property type="protein sequence ID" value="PXX23595.1"/>
    <property type="molecule type" value="Genomic_DNA"/>
</dbReference>
<keyword evidence="2" id="KW-1185">Reference proteome</keyword>
<sequence>MKVLNLIIKQKYFDAILAGRKVQEFREVRPTTIKKLLQLDEEGFEIEDEDGNAQPIKYDAIQFYVGYNKDRDSALVEVLGSHCEIFVDENDEPITYEHGRDKDGNPLVWVAEQVVFDLGKVLSHNIREKSKKV</sequence>
<protein>
    <recommendedName>
        <fullName evidence="3">ASCH domain-containing protein</fullName>
    </recommendedName>
</protein>
<name>A0A318HYE3_9BACT</name>
<evidence type="ECO:0000313" key="2">
    <source>
        <dbReference type="Proteomes" id="UP000248314"/>
    </source>
</evidence>